<keyword evidence="3" id="KW-1185">Reference proteome</keyword>
<accession>A0A0P9CR95</accession>
<protein>
    <submittedName>
        <fullName evidence="2">Uncharacterized protein</fullName>
    </submittedName>
</protein>
<organism evidence="2 3">
    <name type="scientific">Kouleothrix aurantiaca</name>
    <dbReference type="NCBI Taxonomy" id="186479"/>
    <lineage>
        <taxon>Bacteria</taxon>
        <taxon>Bacillati</taxon>
        <taxon>Chloroflexota</taxon>
        <taxon>Chloroflexia</taxon>
        <taxon>Chloroflexales</taxon>
        <taxon>Roseiflexineae</taxon>
        <taxon>Roseiflexaceae</taxon>
        <taxon>Kouleothrix</taxon>
    </lineage>
</organism>
<evidence type="ECO:0000256" key="1">
    <source>
        <dbReference type="SAM" id="Phobius"/>
    </source>
</evidence>
<evidence type="ECO:0000313" key="2">
    <source>
        <dbReference type="EMBL" id="KPV48226.1"/>
    </source>
</evidence>
<reference evidence="2 3" key="1">
    <citation type="submission" date="2015-09" db="EMBL/GenBank/DDBJ databases">
        <title>Draft genome sequence of Kouleothrix aurantiaca JCM 19913.</title>
        <authorList>
            <person name="Hemp J."/>
        </authorList>
    </citation>
    <scope>NUCLEOTIDE SEQUENCE [LARGE SCALE GENOMIC DNA]</scope>
    <source>
        <strain evidence="2 3">COM-B</strain>
    </source>
</reference>
<feature type="transmembrane region" description="Helical" evidence="1">
    <location>
        <begin position="171"/>
        <end position="193"/>
    </location>
</feature>
<feature type="transmembrane region" description="Helical" evidence="1">
    <location>
        <begin position="202"/>
        <end position="219"/>
    </location>
</feature>
<proteinExistence type="predicted"/>
<dbReference type="EMBL" id="LJCR01002829">
    <property type="protein sequence ID" value="KPV48226.1"/>
    <property type="molecule type" value="Genomic_DNA"/>
</dbReference>
<name>A0A0P9CR95_9CHLR</name>
<keyword evidence="1" id="KW-0812">Transmembrane</keyword>
<comment type="caution">
    <text evidence="2">The sequence shown here is derived from an EMBL/GenBank/DDBJ whole genome shotgun (WGS) entry which is preliminary data.</text>
</comment>
<dbReference type="Proteomes" id="UP000050509">
    <property type="component" value="Unassembled WGS sequence"/>
</dbReference>
<feature type="non-terminal residue" evidence="2">
    <location>
        <position position="274"/>
    </location>
</feature>
<feature type="non-terminal residue" evidence="2">
    <location>
        <position position="1"/>
    </location>
</feature>
<keyword evidence="1" id="KW-1133">Transmembrane helix</keyword>
<keyword evidence="1" id="KW-0472">Membrane</keyword>
<dbReference type="AlphaFoldDB" id="A0A0P9CR95"/>
<feature type="transmembrane region" description="Helical" evidence="1">
    <location>
        <begin position="231"/>
        <end position="250"/>
    </location>
</feature>
<sequence length="274" mass="29051">LAALRDWRLALLVGVCALLLVLLNQAPLSYGIKVGKDRGPGSDLPFLANFNDPEGDGDASFRWSRGAAEITVPGLGGRGALLSFDVISHQGQQQGGGTGALDLALPDGASVQLALRPEPAHYYVYVPPPRALDGALRVGLHSTPWQQPGDRRELGVAFGQALRVDSVRDGFALPGAMTLLAWPLALALVWLALRIMGFTPRLALALLLPLAITIPLLQLLDAPRLGFGAPWALQAGALALLCAALSAWLAPHILRWLGSSAPPHILRWLLLLVT</sequence>
<gene>
    <name evidence="2" type="ORF">SE17_39215</name>
</gene>
<evidence type="ECO:0000313" key="3">
    <source>
        <dbReference type="Proteomes" id="UP000050509"/>
    </source>
</evidence>